<feature type="transmembrane region" description="Helical" evidence="1">
    <location>
        <begin position="36"/>
        <end position="54"/>
    </location>
</feature>
<proteinExistence type="predicted"/>
<dbReference type="EMBL" id="CAEZVN010000002">
    <property type="protein sequence ID" value="CAB4623617.1"/>
    <property type="molecule type" value="Genomic_DNA"/>
</dbReference>
<evidence type="ECO:0000256" key="1">
    <source>
        <dbReference type="SAM" id="Phobius"/>
    </source>
</evidence>
<dbReference type="AlphaFoldDB" id="A0A6J6IFF0"/>
<keyword evidence="1" id="KW-0472">Membrane</keyword>
<protein>
    <submittedName>
        <fullName evidence="2">Unannotated protein</fullName>
    </submittedName>
</protein>
<keyword evidence="1" id="KW-0812">Transmembrane</keyword>
<organism evidence="2">
    <name type="scientific">freshwater metagenome</name>
    <dbReference type="NCBI Taxonomy" id="449393"/>
    <lineage>
        <taxon>unclassified sequences</taxon>
        <taxon>metagenomes</taxon>
        <taxon>ecological metagenomes</taxon>
    </lineage>
</organism>
<accession>A0A6J6IFF0</accession>
<reference evidence="2" key="1">
    <citation type="submission" date="2020-05" db="EMBL/GenBank/DDBJ databases">
        <authorList>
            <person name="Chiriac C."/>
            <person name="Salcher M."/>
            <person name="Ghai R."/>
            <person name="Kavagutti S V."/>
        </authorList>
    </citation>
    <scope>NUCLEOTIDE SEQUENCE</scope>
</reference>
<sequence>MLDEYLGLFTVMSFTGLSIGSLLLSVLTRYSKGNRAFAIVLALGSIAFGLYVWINIAEGGILSALFGALSLAICLWPRSAPPSE</sequence>
<name>A0A6J6IFF0_9ZZZZ</name>
<feature type="transmembrane region" description="Helical" evidence="1">
    <location>
        <begin position="6"/>
        <end position="24"/>
    </location>
</feature>
<evidence type="ECO:0000313" key="2">
    <source>
        <dbReference type="EMBL" id="CAB4623617.1"/>
    </source>
</evidence>
<gene>
    <name evidence="2" type="ORF">UFOPK2001_00036</name>
</gene>
<keyword evidence="1" id="KW-1133">Transmembrane helix</keyword>